<name>A0A8J6CDK2_DIALT</name>
<proteinExistence type="predicted"/>
<dbReference type="InterPro" id="IPR041667">
    <property type="entry name" value="Cupin_8"/>
</dbReference>
<organism evidence="2 3">
    <name type="scientific">Diacronema lutheri</name>
    <name type="common">Unicellular marine alga</name>
    <name type="synonym">Monochrysis lutheri</name>
    <dbReference type="NCBI Taxonomy" id="2081491"/>
    <lineage>
        <taxon>Eukaryota</taxon>
        <taxon>Haptista</taxon>
        <taxon>Haptophyta</taxon>
        <taxon>Pavlovophyceae</taxon>
        <taxon>Pavlovales</taxon>
        <taxon>Pavlovaceae</taxon>
        <taxon>Diacronema</taxon>
    </lineage>
</organism>
<evidence type="ECO:0000313" key="2">
    <source>
        <dbReference type="EMBL" id="KAG8465965.1"/>
    </source>
</evidence>
<dbReference type="Proteomes" id="UP000751190">
    <property type="component" value="Unassembled WGS sequence"/>
</dbReference>
<dbReference type="AlphaFoldDB" id="A0A8J6CDK2"/>
<protein>
    <recommendedName>
        <fullName evidence="1">JmjC domain-containing protein</fullName>
    </recommendedName>
</protein>
<dbReference type="Pfam" id="PF13621">
    <property type="entry name" value="Cupin_8"/>
    <property type="match status" value="1"/>
</dbReference>
<dbReference type="InterPro" id="IPR050910">
    <property type="entry name" value="JMJD6_ArgDemeth/LysHydrox"/>
</dbReference>
<evidence type="ECO:0000259" key="1">
    <source>
        <dbReference type="PROSITE" id="PS51184"/>
    </source>
</evidence>
<dbReference type="SUPFAM" id="SSF51197">
    <property type="entry name" value="Clavaminate synthase-like"/>
    <property type="match status" value="1"/>
</dbReference>
<dbReference type="EMBL" id="JAGTXO010000009">
    <property type="protein sequence ID" value="KAG8465965.1"/>
    <property type="molecule type" value="Genomic_DNA"/>
</dbReference>
<comment type="caution">
    <text evidence="2">The sequence shown here is derived from an EMBL/GenBank/DDBJ whole genome shotgun (WGS) entry which is preliminary data.</text>
</comment>
<dbReference type="InterPro" id="IPR003347">
    <property type="entry name" value="JmjC_dom"/>
</dbReference>
<sequence length="554" mass="59115">MPGAAPSFAFLTAAERASLGTSLALIEEREAESVCASSLPAGVAREPPARSALVAPIPELDGAAVAADPALVGALIASGQPVIVRGLANALSWPACAKWASAEVFCAHYARVPFKLTELRLPAAMGRQKPLPLRLPLGVYAQYADATRADFPWYCFGDDFCDERAAFLADFSVPPACALDLYELNDSLRAAFPVYRYMCIGGARTGSNLHVDPDFTAAWNALLAGTKRWALFPPTAPREQLGVPQSGVPPLGWWLEHYERLASAPELGMLECEQRPGDVIFVPAGWWHCVLNCVGAGLTIAVTQNSLPPQALGGVWPQLVEGNPWLAAAIARELAAQPCTPAVRAVPVAALERVAAWLREREAVAHALRPVPSPPSGGRDDGRAELPPAVIFFACDGVLAPRHVGAESQLALDKRCAAELARIVRETRAELVLTAPWRASEEAKAQLGLLLAGQGLVFSRAVTTAEMHGGLASQILDFAVQPASAVERWAIVDATDPLDGRRDDELSLMQAVLRARFVRTEPSAGLDATAADRLIAILNEPDEGEERPSRDTCR</sequence>
<accession>A0A8J6CDK2</accession>
<reference evidence="2" key="1">
    <citation type="submission" date="2021-05" db="EMBL/GenBank/DDBJ databases">
        <title>The genome of the haptophyte Pavlova lutheri (Diacronema luteri, Pavlovales) - a model for lipid biosynthesis in eukaryotic algae.</title>
        <authorList>
            <person name="Hulatt C.J."/>
            <person name="Posewitz M.C."/>
        </authorList>
    </citation>
    <scope>NUCLEOTIDE SEQUENCE</scope>
    <source>
        <strain evidence="2">NIVA-4/92</strain>
    </source>
</reference>
<gene>
    <name evidence="2" type="ORF">KFE25_005535</name>
</gene>
<evidence type="ECO:0000313" key="3">
    <source>
        <dbReference type="Proteomes" id="UP000751190"/>
    </source>
</evidence>
<dbReference type="PROSITE" id="PS51184">
    <property type="entry name" value="JMJC"/>
    <property type="match status" value="1"/>
</dbReference>
<dbReference type="Gene3D" id="2.60.120.650">
    <property type="entry name" value="Cupin"/>
    <property type="match status" value="1"/>
</dbReference>
<feature type="domain" description="JmjC" evidence="1">
    <location>
        <begin position="163"/>
        <end position="323"/>
    </location>
</feature>
<keyword evidence="3" id="KW-1185">Reference proteome</keyword>
<dbReference type="SMART" id="SM00558">
    <property type="entry name" value="JmjC"/>
    <property type="match status" value="1"/>
</dbReference>
<dbReference type="Pfam" id="PF18143">
    <property type="entry name" value="HAD_SAK_2"/>
    <property type="match status" value="1"/>
</dbReference>
<dbReference type="PANTHER" id="PTHR12480">
    <property type="entry name" value="ARGININE DEMETHYLASE AND LYSYL-HYDROXYLASE JMJD"/>
    <property type="match status" value="1"/>
</dbReference>
<dbReference type="OrthoDB" id="424465at2759"/>